<organism evidence="6 7">
    <name type="scientific">Niastella populi</name>
    <dbReference type="NCBI Taxonomy" id="550983"/>
    <lineage>
        <taxon>Bacteria</taxon>
        <taxon>Pseudomonadati</taxon>
        <taxon>Bacteroidota</taxon>
        <taxon>Chitinophagia</taxon>
        <taxon>Chitinophagales</taxon>
        <taxon>Chitinophagaceae</taxon>
        <taxon>Niastella</taxon>
    </lineage>
</organism>
<reference evidence="7" key="1">
    <citation type="submission" date="2016-04" db="EMBL/GenBank/DDBJ databases">
        <authorList>
            <person name="Chen L."/>
            <person name="Zhuang W."/>
            <person name="Wang G."/>
        </authorList>
    </citation>
    <scope>NUCLEOTIDE SEQUENCE [LARGE SCALE GENOMIC DNA]</scope>
    <source>
        <strain evidence="7">208</strain>
    </source>
</reference>
<dbReference type="PANTHER" id="PTHR30404:SF0">
    <property type="entry name" value="N-ACETYLMURAMOYL-L-ALANINE AMIDASE AMIC"/>
    <property type="match status" value="1"/>
</dbReference>
<evidence type="ECO:0000256" key="1">
    <source>
        <dbReference type="ARBA" id="ARBA00001561"/>
    </source>
</evidence>
<evidence type="ECO:0000313" key="7">
    <source>
        <dbReference type="Proteomes" id="UP000192276"/>
    </source>
</evidence>
<evidence type="ECO:0000256" key="2">
    <source>
        <dbReference type="ARBA" id="ARBA00011901"/>
    </source>
</evidence>
<dbReference type="Pfam" id="PF01520">
    <property type="entry name" value="Amidase_3"/>
    <property type="match status" value="1"/>
</dbReference>
<dbReference type="Gene3D" id="3.40.630.40">
    <property type="entry name" value="Zn-dependent exopeptidases"/>
    <property type="match status" value="1"/>
</dbReference>
<name>A0A1V9F8B9_9BACT</name>
<keyword evidence="4" id="KW-0812">Transmembrane</keyword>
<dbReference type="EC" id="3.5.1.28" evidence="2"/>
<accession>A0A1V9F8B9</accession>
<dbReference type="PANTHER" id="PTHR30404">
    <property type="entry name" value="N-ACETYLMURAMOYL-L-ALANINE AMIDASE"/>
    <property type="match status" value="1"/>
</dbReference>
<feature type="transmembrane region" description="Helical" evidence="4">
    <location>
        <begin position="100"/>
        <end position="121"/>
    </location>
</feature>
<sequence>MTLLLYLGKVTLCSGILLGYYWLFLRNKRFHRYNRFYLQATMLVSVVLPFLRIPVLYKPQNAVNQAVYETIEVLTVNYGEEEGMGSGPGRVASLFTIENALYILYALGIVALLWMLVRSLIYIRRISKQYPFERVSGLKFFTTREPGTPFSFFRSIFWNHELPFNSHDGQQIFRHELFHVQQKHSTDIILTEIVTAFFWFNPFFHILKRELKAIHEFLADQYAISDNDRYAYAELLVMQTLKANHIPITNHFFQNHIKRRIAMITHKQSSRYSYGSRLMALPLLALLFCTVALYAQRSANGGRTIYYNGPEKAPVTVIIDAGHGGKDAGAYSTNGNVKEKDLTLQISQKIQQLAPQYNVNVVMTRTDDNLPGGGTDINNGLRARTELAQKVNPDMYISIHISHSDNKGPYSGFEVWVSNKDNERTNRSKHLGAALTQELSTLYKTEKTLKQRTTNIWVLEQTPCPAVLIECGYIDNEKDLAFISGSSNQETIAKKILEGIVNAKNKPVAVVHSTATDPVFEANMMKAPERATAGSSNKQVTYQQPASFYQEAPQPTLQIPAIDPADPVIKKLSLHYCRNLRYPQTVLSNNGEGVVTFSISVDANGTISNFQLYDQAPTAAKEIIPIVVVGYGAGAATTTAKLSKEEAIKTLQEEVKRTSAKQASLSGHTPGSTQYFIQVTFKVDARSTVTT</sequence>
<dbReference type="InterPro" id="IPR008756">
    <property type="entry name" value="Peptidase_M56"/>
</dbReference>
<dbReference type="AlphaFoldDB" id="A0A1V9F8B9"/>
<feature type="domain" description="MurNAc-LAA" evidence="5">
    <location>
        <begin position="385"/>
        <end position="501"/>
    </location>
</feature>
<dbReference type="SUPFAM" id="SSF74653">
    <property type="entry name" value="TolA/TonB C-terminal domain"/>
    <property type="match status" value="1"/>
</dbReference>
<dbReference type="Gene3D" id="3.30.1150.10">
    <property type="match status" value="1"/>
</dbReference>
<dbReference type="RefSeq" id="WP_081169295.1">
    <property type="nucleotide sequence ID" value="NZ_LWBP01000207.1"/>
</dbReference>
<dbReference type="SUPFAM" id="SSF53187">
    <property type="entry name" value="Zn-dependent exopeptidases"/>
    <property type="match status" value="1"/>
</dbReference>
<dbReference type="GO" id="GO:0009253">
    <property type="term" value="P:peptidoglycan catabolic process"/>
    <property type="evidence" value="ECO:0007669"/>
    <property type="project" value="InterPro"/>
</dbReference>
<dbReference type="GO" id="GO:0008745">
    <property type="term" value="F:N-acetylmuramoyl-L-alanine amidase activity"/>
    <property type="evidence" value="ECO:0007669"/>
    <property type="project" value="UniProtKB-EC"/>
</dbReference>
<dbReference type="CDD" id="cd02696">
    <property type="entry name" value="MurNAc-LAA"/>
    <property type="match status" value="1"/>
</dbReference>
<dbReference type="OrthoDB" id="9814002at2"/>
<dbReference type="GO" id="GO:0030288">
    <property type="term" value="C:outer membrane-bounded periplasmic space"/>
    <property type="evidence" value="ECO:0007669"/>
    <property type="project" value="TreeGrafter"/>
</dbReference>
<keyword evidence="4" id="KW-1133">Transmembrane helix</keyword>
<dbReference type="InterPro" id="IPR002508">
    <property type="entry name" value="MurNAc-LAA_cat"/>
</dbReference>
<dbReference type="CDD" id="cd07341">
    <property type="entry name" value="M56_BlaR1_MecR1_like"/>
    <property type="match status" value="1"/>
</dbReference>
<evidence type="ECO:0000259" key="5">
    <source>
        <dbReference type="SMART" id="SM00646"/>
    </source>
</evidence>
<keyword evidence="7" id="KW-1185">Reference proteome</keyword>
<protein>
    <recommendedName>
        <fullName evidence="2">N-acetylmuramoyl-L-alanine amidase</fullName>
        <ecNumber evidence="2">3.5.1.28</ecNumber>
    </recommendedName>
</protein>
<feature type="transmembrane region" description="Helical" evidence="4">
    <location>
        <begin position="278"/>
        <end position="295"/>
    </location>
</feature>
<proteinExistence type="predicted"/>
<dbReference type="SMART" id="SM00646">
    <property type="entry name" value="Ami_3"/>
    <property type="match status" value="1"/>
</dbReference>
<dbReference type="InterPro" id="IPR050695">
    <property type="entry name" value="N-acetylmuramoyl_amidase_3"/>
</dbReference>
<comment type="caution">
    <text evidence="6">The sequence shown here is derived from an EMBL/GenBank/DDBJ whole genome shotgun (WGS) entry which is preliminary data.</text>
</comment>
<keyword evidence="4" id="KW-0472">Membrane</keyword>
<comment type="catalytic activity">
    <reaction evidence="1">
        <text>Hydrolyzes the link between N-acetylmuramoyl residues and L-amino acid residues in certain cell-wall glycopeptides.</text>
        <dbReference type="EC" id="3.5.1.28"/>
    </reaction>
</comment>
<feature type="transmembrane region" description="Helical" evidence="4">
    <location>
        <begin position="6"/>
        <end position="24"/>
    </location>
</feature>
<dbReference type="STRING" id="550983.A4R26_27715"/>
<gene>
    <name evidence="6" type="ORF">A4R26_27715</name>
</gene>
<evidence type="ECO:0000313" key="6">
    <source>
        <dbReference type="EMBL" id="OQP54466.1"/>
    </source>
</evidence>
<evidence type="ECO:0000256" key="4">
    <source>
        <dbReference type="SAM" id="Phobius"/>
    </source>
</evidence>
<dbReference type="Pfam" id="PF05569">
    <property type="entry name" value="Peptidase_M56"/>
    <property type="match status" value="1"/>
</dbReference>
<dbReference type="Proteomes" id="UP000192276">
    <property type="component" value="Unassembled WGS sequence"/>
</dbReference>
<feature type="transmembrane region" description="Helical" evidence="4">
    <location>
        <begin position="36"/>
        <end position="57"/>
    </location>
</feature>
<evidence type="ECO:0000256" key="3">
    <source>
        <dbReference type="ARBA" id="ARBA00022801"/>
    </source>
</evidence>
<keyword evidence="3" id="KW-0378">Hydrolase</keyword>
<dbReference type="EMBL" id="LWBP01000207">
    <property type="protein sequence ID" value="OQP54466.1"/>
    <property type="molecule type" value="Genomic_DNA"/>
</dbReference>